<evidence type="ECO:0000256" key="1">
    <source>
        <dbReference type="ARBA" id="ARBA00004141"/>
    </source>
</evidence>
<feature type="transmembrane region" description="Helical" evidence="7">
    <location>
        <begin position="512"/>
        <end position="531"/>
    </location>
</feature>
<dbReference type="GO" id="GO:0016020">
    <property type="term" value="C:membrane"/>
    <property type="evidence" value="ECO:0007669"/>
    <property type="project" value="UniProtKB-SubCell"/>
</dbReference>
<sequence>MASFANIGTNEADEGTRKSHTASFRGLIDWVRSHFDRSLLVIQLFYFFFFAAFGALFPLISIYFKQLGMSAIQCGILSGTRSFVECLATPFWNALAEKWKKAKSFLIASLVCSVSFTLGLGFVRPSPEGCLVQLPYYYSDYGQNQTWLEETGGMALSIVGPYRASKYDDLKSVDMTRNLALNIKNKIGQSPLYLNTKLLVDPPKPRKPDRIGRSDMRVFMSAPTYHDPTRYPPGSLVMPLYSTVVYSQTKINQIFILILLLVLFGELFSCPAIPLVDALLADKTQVPPSSLHGQQRTFGSIGWGLAMFCIGLALDNSSAFPDYPCLQPGYRERNYMVCFATYSVFMAFALFTATQLHFTYEGDQESMYFKMVKDKMAKTLLGRTTKNRSKLVNEEDPNEEQTWNPPDQTLGAGGTEQTPSNEEILERQLGIKIVTNGKTQTAEQKSVLNAPEESHMAFAQVKFTRWAKAMRQFCKPQLLAFLFVTWFMGLGVGQVFTFLFWHMQELNGSPTLFGIATVINHISEIMMFYFSIQIIEKIGHLRVLYLGLLGNVVRFLYVSWITNPWWILPFEFLQGFTHAMVWVACCSYITQAFSPELRSTTQGFLKTVHYGLGRGLGACLGGLVISSYGSATMFRSYGAASAVVLLGFLVLNYILPIPAVSTGQEVVDTQDGLDPTAVASYGQSTEFVPPAAATLGGQNFGQDVTHDYYAQQFQTQRSTTAEARPF</sequence>
<keyword evidence="4 7" id="KW-1133">Transmembrane helix</keyword>
<dbReference type="OrthoDB" id="5989317at2759"/>
<feature type="transmembrane region" description="Helical" evidence="7">
    <location>
        <begin position="40"/>
        <end position="64"/>
    </location>
</feature>
<dbReference type="Pfam" id="PF12832">
    <property type="entry name" value="MFS_1_like"/>
    <property type="match status" value="1"/>
</dbReference>
<feature type="transmembrane region" description="Helical" evidence="7">
    <location>
        <begin position="334"/>
        <end position="360"/>
    </location>
</feature>
<dbReference type="InterPro" id="IPR036259">
    <property type="entry name" value="MFS_trans_sf"/>
</dbReference>
<dbReference type="PANTHER" id="PTHR16172">
    <property type="entry name" value="MAJOR FACILITATOR SUPERFAMILY DOMAIN-CONTAINING PROTEIN 6-LIKE"/>
    <property type="match status" value="1"/>
</dbReference>
<proteinExistence type="inferred from homology"/>
<evidence type="ECO:0000256" key="3">
    <source>
        <dbReference type="ARBA" id="ARBA00022692"/>
    </source>
</evidence>
<name>A0A8E0SA07_9TREM</name>
<organism evidence="9 10">
    <name type="scientific">Fasciolopsis buskii</name>
    <dbReference type="NCBI Taxonomy" id="27845"/>
    <lineage>
        <taxon>Eukaryota</taxon>
        <taxon>Metazoa</taxon>
        <taxon>Spiralia</taxon>
        <taxon>Lophotrochozoa</taxon>
        <taxon>Platyhelminthes</taxon>
        <taxon>Trematoda</taxon>
        <taxon>Digenea</taxon>
        <taxon>Plagiorchiida</taxon>
        <taxon>Echinostomata</taxon>
        <taxon>Echinostomatoidea</taxon>
        <taxon>Fasciolidae</taxon>
        <taxon>Fasciolopsis</taxon>
    </lineage>
</organism>
<feature type="transmembrane region" description="Helical" evidence="7">
    <location>
        <begin position="254"/>
        <end position="276"/>
    </location>
</feature>
<protein>
    <submittedName>
        <fullName evidence="9">Major facilitator superfamily domain-containing protein 6</fullName>
    </submittedName>
</protein>
<feature type="domain" description="Major facilitator superfamily associated" evidence="8">
    <location>
        <begin position="41"/>
        <end position="635"/>
    </location>
</feature>
<gene>
    <name evidence="9" type="ORF">FBUS_04282</name>
</gene>
<evidence type="ECO:0000313" key="10">
    <source>
        <dbReference type="Proteomes" id="UP000728185"/>
    </source>
</evidence>
<dbReference type="InterPro" id="IPR024989">
    <property type="entry name" value="MFS_assoc_dom"/>
</dbReference>
<evidence type="ECO:0000256" key="6">
    <source>
        <dbReference type="SAM" id="MobiDB-lite"/>
    </source>
</evidence>
<dbReference type="AlphaFoldDB" id="A0A8E0SA07"/>
<evidence type="ECO:0000256" key="7">
    <source>
        <dbReference type="SAM" id="Phobius"/>
    </source>
</evidence>
<comment type="caution">
    <text evidence="9">The sequence shown here is derived from an EMBL/GenBank/DDBJ whole genome shotgun (WGS) entry which is preliminary data.</text>
</comment>
<dbReference type="Proteomes" id="UP000728185">
    <property type="component" value="Unassembled WGS sequence"/>
</dbReference>
<accession>A0A8E0SA07</accession>
<comment type="subcellular location">
    <subcellularLocation>
        <location evidence="1">Membrane</location>
        <topology evidence="1">Multi-pass membrane protein</topology>
    </subcellularLocation>
</comment>
<evidence type="ECO:0000259" key="8">
    <source>
        <dbReference type="Pfam" id="PF12832"/>
    </source>
</evidence>
<evidence type="ECO:0000313" key="9">
    <source>
        <dbReference type="EMBL" id="KAA0201033.1"/>
    </source>
</evidence>
<dbReference type="InterPro" id="IPR051717">
    <property type="entry name" value="MFS_MFSD6"/>
</dbReference>
<feature type="transmembrane region" description="Helical" evidence="7">
    <location>
        <begin position="543"/>
        <end position="560"/>
    </location>
</feature>
<feature type="region of interest" description="Disordered" evidence="6">
    <location>
        <begin position="386"/>
        <end position="419"/>
    </location>
</feature>
<keyword evidence="10" id="KW-1185">Reference proteome</keyword>
<keyword evidence="3 7" id="KW-0812">Transmembrane</keyword>
<dbReference type="EMBL" id="LUCM01000142">
    <property type="protein sequence ID" value="KAA0201033.1"/>
    <property type="molecule type" value="Genomic_DNA"/>
</dbReference>
<feature type="transmembrane region" description="Helical" evidence="7">
    <location>
        <begin position="611"/>
        <end position="631"/>
    </location>
</feature>
<evidence type="ECO:0000256" key="5">
    <source>
        <dbReference type="ARBA" id="ARBA00023136"/>
    </source>
</evidence>
<evidence type="ECO:0000256" key="2">
    <source>
        <dbReference type="ARBA" id="ARBA00005241"/>
    </source>
</evidence>
<reference evidence="9" key="1">
    <citation type="submission" date="2019-05" db="EMBL/GenBank/DDBJ databases">
        <title>Annotation for the trematode Fasciolopsis buski.</title>
        <authorList>
            <person name="Choi Y.-J."/>
        </authorList>
    </citation>
    <scope>NUCLEOTIDE SEQUENCE</scope>
    <source>
        <strain evidence="9">HT</strain>
        <tissue evidence="9">Whole worm</tissue>
    </source>
</reference>
<evidence type="ECO:0000256" key="4">
    <source>
        <dbReference type="ARBA" id="ARBA00022989"/>
    </source>
</evidence>
<dbReference type="PANTHER" id="PTHR16172:SF2">
    <property type="entry name" value="MAJOR FACILITATOR SUPERFAMILY DOMAIN-CONTAINING PROTEIN 6"/>
    <property type="match status" value="1"/>
</dbReference>
<feature type="transmembrane region" description="Helical" evidence="7">
    <location>
        <begin position="637"/>
        <end position="655"/>
    </location>
</feature>
<comment type="similarity">
    <text evidence="2">Belongs to the major facilitator superfamily. MFSD6 family.</text>
</comment>
<dbReference type="Gene3D" id="1.20.1250.20">
    <property type="entry name" value="MFS general substrate transporter like domains"/>
    <property type="match status" value="2"/>
</dbReference>
<keyword evidence="5 7" id="KW-0472">Membrane</keyword>
<dbReference type="CDD" id="cd17335">
    <property type="entry name" value="MFS_MFSD6"/>
    <property type="match status" value="1"/>
</dbReference>
<dbReference type="SUPFAM" id="SSF103473">
    <property type="entry name" value="MFS general substrate transporter"/>
    <property type="match status" value="1"/>
</dbReference>
<feature type="transmembrane region" description="Helical" evidence="7">
    <location>
        <begin position="478"/>
        <end position="500"/>
    </location>
</feature>